<dbReference type="AlphaFoldDB" id="A0A410P5T3"/>
<dbReference type="Pfam" id="PF00857">
    <property type="entry name" value="Isochorismatase"/>
    <property type="match status" value="1"/>
</dbReference>
<evidence type="ECO:0000313" key="9">
    <source>
        <dbReference type="EMBL" id="QAT17441.1"/>
    </source>
</evidence>
<evidence type="ECO:0000256" key="1">
    <source>
        <dbReference type="ARBA" id="ARBA00006336"/>
    </source>
</evidence>
<evidence type="ECO:0000313" key="10">
    <source>
        <dbReference type="Proteomes" id="UP000287243"/>
    </source>
</evidence>
<evidence type="ECO:0000256" key="4">
    <source>
        <dbReference type="ARBA" id="ARBA00022801"/>
    </source>
</evidence>
<dbReference type="PANTHER" id="PTHR11080">
    <property type="entry name" value="PYRAZINAMIDASE/NICOTINAMIDASE"/>
    <property type="match status" value="1"/>
</dbReference>
<reference evidence="9 10" key="1">
    <citation type="submission" date="2017-01" db="EMBL/GenBank/DDBJ databases">
        <title>First insights into the biology of 'candidatus Vampirococcus archaeovorus'.</title>
        <authorList>
            <person name="Kizina J."/>
            <person name="Jordan S."/>
            <person name="Stueber K."/>
            <person name="Reinhardt R."/>
            <person name="Harder J."/>
        </authorList>
    </citation>
    <scope>NUCLEOTIDE SEQUENCE [LARGE SCALE GENOMIC DNA]</scope>
    <source>
        <strain evidence="9 10">LiM</strain>
    </source>
</reference>
<evidence type="ECO:0000256" key="2">
    <source>
        <dbReference type="ARBA" id="ARBA00022642"/>
    </source>
</evidence>
<comment type="pathway">
    <text evidence="5">Cofactor biosynthesis; nicotinate biosynthesis; nicotinate from nicotinamide: step 1/1.</text>
</comment>
<evidence type="ECO:0000259" key="8">
    <source>
        <dbReference type="Pfam" id="PF00857"/>
    </source>
</evidence>
<dbReference type="SUPFAM" id="SSF52499">
    <property type="entry name" value="Isochorismatase-like hydrolases"/>
    <property type="match status" value="1"/>
</dbReference>
<keyword evidence="10" id="KW-1185">Reference proteome</keyword>
<accession>A0A410P5T3</accession>
<dbReference type="InterPro" id="IPR036380">
    <property type="entry name" value="Isochorismatase-like_sf"/>
</dbReference>
<dbReference type="RefSeq" id="WP_128700273.1">
    <property type="nucleotide sequence ID" value="NZ_CP019384.1"/>
</dbReference>
<dbReference type="GO" id="GO:0046872">
    <property type="term" value="F:metal ion binding"/>
    <property type="evidence" value="ECO:0007669"/>
    <property type="project" value="UniProtKB-KW"/>
</dbReference>
<keyword evidence="2" id="KW-0662">Pyridine nucleotide biosynthesis</keyword>
<dbReference type="InterPro" id="IPR052347">
    <property type="entry name" value="Isochorismatase_Nicotinamidase"/>
</dbReference>
<protein>
    <recommendedName>
        <fullName evidence="6">nicotinamidase</fullName>
        <ecNumber evidence="6">3.5.1.19</ecNumber>
    </recommendedName>
    <alternativeName>
        <fullName evidence="7">Nicotinamide deamidase</fullName>
    </alternativeName>
</protein>
<dbReference type="CDD" id="cd01011">
    <property type="entry name" value="nicotinamidase"/>
    <property type="match status" value="1"/>
</dbReference>
<sequence>MLKLKKALLIADPQIDFCPGGALGIKDGDKIIPAVNAYVRRFAQRQLPVFITRDWHPRRTKHFKAYGGVWPRHCVHDTKGAAFHPKLRLPKEAIVLSKGMGPEEDSYSAFHAYDNNHKGLHHLLQIFGVTELYIGGLATDYCVKYSVLDALKYGYKVYVLLDATKGVNLKPRDSVEAVRQMLAAGAGTMTLADIAPVPKKPQRQEKSKRPRH</sequence>
<evidence type="ECO:0000256" key="5">
    <source>
        <dbReference type="ARBA" id="ARBA00037900"/>
    </source>
</evidence>
<name>A0A410P5T3_VELA1</name>
<dbReference type="Gene3D" id="3.40.50.850">
    <property type="entry name" value="Isochorismatase-like"/>
    <property type="match status" value="1"/>
</dbReference>
<feature type="domain" description="Isochorismatase-like" evidence="8">
    <location>
        <begin position="7"/>
        <end position="192"/>
    </location>
</feature>
<dbReference type="GO" id="GO:0019363">
    <property type="term" value="P:pyridine nucleotide biosynthetic process"/>
    <property type="evidence" value="ECO:0007669"/>
    <property type="project" value="UniProtKB-KW"/>
</dbReference>
<proteinExistence type="inferred from homology"/>
<dbReference type="EC" id="3.5.1.19" evidence="6"/>
<evidence type="ECO:0000256" key="7">
    <source>
        <dbReference type="ARBA" id="ARBA00043224"/>
    </source>
</evidence>
<dbReference type="PANTHER" id="PTHR11080:SF2">
    <property type="entry name" value="LD05707P"/>
    <property type="match status" value="1"/>
</dbReference>
<organism evidence="9 10">
    <name type="scientific">Velamenicoccus archaeovorus</name>
    <dbReference type="NCBI Taxonomy" id="1930593"/>
    <lineage>
        <taxon>Bacteria</taxon>
        <taxon>Pseudomonadati</taxon>
        <taxon>Candidatus Omnitrophota</taxon>
        <taxon>Candidatus Velamenicoccus</taxon>
    </lineage>
</organism>
<dbReference type="NCBIfam" id="NF008623">
    <property type="entry name" value="PRK11609.1"/>
    <property type="match status" value="1"/>
</dbReference>
<keyword evidence="4" id="KW-0378">Hydrolase</keyword>
<dbReference type="KEGG" id="vai:BU251_06795"/>
<gene>
    <name evidence="9" type="ORF">BU251_06795</name>
</gene>
<comment type="similarity">
    <text evidence="1">Belongs to the isochorismatase family.</text>
</comment>
<dbReference type="InterPro" id="IPR000868">
    <property type="entry name" value="Isochorismatase-like_dom"/>
</dbReference>
<dbReference type="GO" id="GO:0008936">
    <property type="term" value="F:nicotinamidase activity"/>
    <property type="evidence" value="ECO:0007669"/>
    <property type="project" value="UniProtKB-EC"/>
</dbReference>
<dbReference type="EMBL" id="CP019384">
    <property type="protein sequence ID" value="QAT17441.1"/>
    <property type="molecule type" value="Genomic_DNA"/>
</dbReference>
<evidence type="ECO:0000256" key="6">
    <source>
        <dbReference type="ARBA" id="ARBA00039017"/>
    </source>
</evidence>
<dbReference type="OrthoDB" id="9785724at2"/>
<dbReference type="Proteomes" id="UP000287243">
    <property type="component" value="Chromosome"/>
</dbReference>
<evidence type="ECO:0000256" key="3">
    <source>
        <dbReference type="ARBA" id="ARBA00022723"/>
    </source>
</evidence>
<keyword evidence="3" id="KW-0479">Metal-binding</keyword>